<dbReference type="InterPro" id="IPR027417">
    <property type="entry name" value="P-loop_NTPase"/>
</dbReference>
<dbReference type="STRING" id="1157962.A0A250XI35"/>
<dbReference type="InterPro" id="IPR003094">
    <property type="entry name" value="6Pfruct_kin"/>
</dbReference>
<dbReference type="PIRSF" id="PIRSF000709">
    <property type="entry name" value="6PFK_2-Ptase"/>
    <property type="match status" value="1"/>
</dbReference>
<dbReference type="PANTHER" id="PTHR10606:SF44">
    <property type="entry name" value="6-PHOSPHOFRUCTO 2-KINASE_FRUCTOSE 2,6-BISPHOSPHATASE LONG FORM"/>
    <property type="match status" value="1"/>
</dbReference>
<dbReference type="SMART" id="SM00855">
    <property type="entry name" value="PGAM"/>
    <property type="match status" value="1"/>
</dbReference>
<dbReference type="Gene3D" id="3.40.50.300">
    <property type="entry name" value="P-loop containing nucleotide triphosphate hydrolases"/>
    <property type="match status" value="1"/>
</dbReference>
<feature type="compositionally biased region" description="Polar residues" evidence="4">
    <location>
        <begin position="16"/>
        <end position="28"/>
    </location>
</feature>
<evidence type="ECO:0000256" key="3">
    <source>
        <dbReference type="PIRSR" id="PIRSR613078-2"/>
    </source>
</evidence>
<dbReference type="InterPro" id="IPR001345">
    <property type="entry name" value="PG/BPGM_mutase_AS"/>
</dbReference>
<dbReference type="SUPFAM" id="SSF53254">
    <property type="entry name" value="Phosphoglycerate mutase-like"/>
    <property type="match status" value="1"/>
</dbReference>
<keyword evidence="2" id="KW-0067">ATP-binding</keyword>
<keyword evidence="1" id="KW-0547">Nucleotide-binding</keyword>
<dbReference type="CDD" id="cd07067">
    <property type="entry name" value="HP_PGM_like"/>
    <property type="match status" value="1"/>
</dbReference>
<feature type="region of interest" description="Disordered" evidence="4">
    <location>
        <begin position="1"/>
        <end position="28"/>
    </location>
</feature>
<evidence type="ECO:0000313" key="7">
    <source>
        <dbReference type="Proteomes" id="UP000232323"/>
    </source>
</evidence>
<accession>A0A250XI35</accession>
<evidence type="ECO:0000256" key="4">
    <source>
        <dbReference type="SAM" id="MobiDB-lite"/>
    </source>
</evidence>
<protein>
    <recommendedName>
        <fullName evidence="5">6-phosphofructo-2-kinase domain-containing protein</fullName>
    </recommendedName>
</protein>
<dbReference type="FunFam" id="3.40.50.300:FF:000644">
    <property type="entry name" value="GpmB, Fructose-2,6-bisphosphatase"/>
    <property type="match status" value="1"/>
</dbReference>
<dbReference type="PANTHER" id="PTHR10606">
    <property type="entry name" value="6-PHOSPHOFRUCTO-2-KINASE/FRUCTOSE-2,6-BISPHOSPHATASE"/>
    <property type="match status" value="1"/>
</dbReference>
<dbReference type="AlphaFoldDB" id="A0A250XI35"/>
<dbReference type="EMBL" id="BEGY01000085">
    <property type="protein sequence ID" value="GAX82741.1"/>
    <property type="molecule type" value="Genomic_DNA"/>
</dbReference>
<gene>
    <name evidence="6" type="ORF">CEUSTIGMA_g10167.t1</name>
</gene>
<proteinExistence type="predicted"/>
<evidence type="ECO:0000256" key="2">
    <source>
        <dbReference type="ARBA" id="ARBA00022840"/>
    </source>
</evidence>
<feature type="domain" description="6-phosphofructo-2-kinase" evidence="5">
    <location>
        <begin position="119"/>
        <end position="334"/>
    </location>
</feature>
<dbReference type="InterPro" id="IPR013079">
    <property type="entry name" value="6Phosfructo_kin"/>
</dbReference>
<dbReference type="OrthoDB" id="267323at2759"/>
<dbReference type="PROSITE" id="PS00175">
    <property type="entry name" value="PG_MUTASE"/>
    <property type="match status" value="1"/>
</dbReference>
<feature type="binding site" evidence="3">
    <location>
        <position position="403"/>
    </location>
    <ligand>
        <name>substrate</name>
    </ligand>
</feature>
<reference evidence="6 7" key="1">
    <citation type="submission" date="2017-08" db="EMBL/GenBank/DDBJ databases">
        <title>Acidophilic green algal genome provides insights into adaptation to an acidic environment.</title>
        <authorList>
            <person name="Hirooka S."/>
            <person name="Hirose Y."/>
            <person name="Kanesaki Y."/>
            <person name="Higuchi S."/>
            <person name="Fujiwara T."/>
            <person name="Onuma R."/>
            <person name="Era A."/>
            <person name="Ohbayashi R."/>
            <person name="Uzuka A."/>
            <person name="Nozaki H."/>
            <person name="Yoshikawa H."/>
            <person name="Miyagishima S.Y."/>
        </authorList>
    </citation>
    <scope>NUCLEOTIDE SEQUENCE [LARGE SCALE GENOMIC DNA]</scope>
    <source>
        <strain evidence="6 7">NIES-2499</strain>
    </source>
</reference>
<name>A0A250XI35_9CHLO</name>
<keyword evidence="7" id="KW-1185">Reference proteome</keyword>
<dbReference type="GO" id="GO:0006003">
    <property type="term" value="P:fructose 2,6-bisphosphate metabolic process"/>
    <property type="evidence" value="ECO:0007669"/>
    <property type="project" value="InterPro"/>
</dbReference>
<dbReference type="Gene3D" id="3.40.50.1240">
    <property type="entry name" value="Phosphoglycerate mutase-like"/>
    <property type="match status" value="1"/>
</dbReference>
<dbReference type="GO" id="GO:0003873">
    <property type="term" value="F:6-phosphofructo-2-kinase activity"/>
    <property type="evidence" value="ECO:0007669"/>
    <property type="project" value="InterPro"/>
</dbReference>
<dbReference type="InterPro" id="IPR013078">
    <property type="entry name" value="His_Pase_superF_clade-1"/>
</dbReference>
<dbReference type="GO" id="GO:0004331">
    <property type="term" value="F:fructose-2,6-bisphosphate 2-phosphatase activity"/>
    <property type="evidence" value="ECO:0007669"/>
    <property type="project" value="TreeGrafter"/>
</dbReference>
<evidence type="ECO:0000313" key="6">
    <source>
        <dbReference type="EMBL" id="GAX82741.1"/>
    </source>
</evidence>
<dbReference type="GO" id="GO:0005829">
    <property type="term" value="C:cytosol"/>
    <property type="evidence" value="ECO:0007669"/>
    <property type="project" value="TreeGrafter"/>
</dbReference>
<organism evidence="6 7">
    <name type="scientific">Chlamydomonas eustigma</name>
    <dbReference type="NCBI Taxonomy" id="1157962"/>
    <lineage>
        <taxon>Eukaryota</taxon>
        <taxon>Viridiplantae</taxon>
        <taxon>Chlorophyta</taxon>
        <taxon>core chlorophytes</taxon>
        <taxon>Chlorophyceae</taxon>
        <taxon>CS clade</taxon>
        <taxon>Chlamydomonadales</taxon>
        <taxon>Chlamydomonadaceae</taxon>
        <taxon>Chlamydomonas</taxon>
    </lineage>
</organism>
<feature type="binding site" evidence="3">
    <location>
        <begin position="349"/>
        <end position="356"/>
    </location>
    <ligand>
        <name>substrate</name>
    </ligand>
</feature>
<dbReference type="SUPFAM" id="SSF52540">
    <property type="entry name" value="P-loop containing nucleoside triphosphate hydrolases"/>
    <property type="match status" value="1"/>
</dbReference>
<evidence type="ECO:0000256" key="1">
    <source>
        <dbReference type="ARBA" id="ARBA00022741"/>
    </source>
</evidence>
<dbReference type="PRINTS" id="PR00991">
    <property type="entry name" value="6PFRUCTKNASE"/>
</dbReference>
<dbReference type="Pfam" id="PF01591">
    <property type="entry name" value="6PF2K"/>
    <property type="match status" value="1"/>
</dbReference>
<dbReference type="GO" id="GO:0005524">
    <property type="term" value="F:ATP binding"/>
    <property type="evidence" value="ECO:0007669"/>
    <property type="project" value="UniProtKB-KW"/>
</dbReference>
<sequence>MWDHVTRAKDSEKSIESTPRSTSAGGHATPSFSAFNAVIKSSFSGTSSAEVSPSKPNLEKILRQPVNFRDVVITTTQSSISGGLNSPTKSVEIDLHASTSVGNLAEVDSLGSLYSEQPQYASVQRSKMVIIMVGLPGRGKTFVCNKLKCYLNWLGHVTGHFNVGNYRRNQKLGDLTQDASFFCHTNGAGLELRQKALDSALDDMMRWLNTGSGQVAIFDATNTTASRRQLLRDKLHGRCQYLFIESICNDMETLERNYMNKLMYSPDYAGVNVEEALRDFKARIQAYEDVYEPITDRSFHYIKLIDMVTGRGYMDINRISGYIPGKLVFFLMQVCRAGLGNARKIWLTRHGESEYNVLKLIGGDSNISGEGEKYATALPKVLEARLPQGEATPLQVWTSTLKRTIQTAQHLPFAKLRWKALDEIDAGVCDGMTYEDIAEKMPEEFAARKSDKLGYRYPSGESYMDVIQRLEPVIIEIERQKDSVCIVAHQAILRVIYGYFMAVSPEEIPRLSIPLHTLIELTPMPDGQMSVQMLPVDINADPSTLLENLASNPSPLPVLAS</sequence>
<dbReference type="Pfam" id="PF00300">
    <property type="entry name" value="His_Phos_1"/>
    <property type="match status" value="1"/>
</dbReference>
<dbReference type="InterPro" id="IPR029033">
    <property type="entry name" value="His_PPase_superfam"/>
</dbReference>
<dbReference type="Proteomes" id="UP000232323">
    <property type="component" value="Unassembled WGS sequence"/>
</dbReference>
<feature type="compositionally biased region" description="Basic and acidic residues" evidence="4">
    <location>
        <begin position="1"/>
        <end position="15"/>
    </location>
</feature>
<dbReference type="GO" id="GO:0006000">
    <property type="term" value="P:fructose metabolic process"/>
    <property type="evidence" value="ECO:0007669"/>
    <property type="project" value="InterPro"/>
</dbReference>
<comment type="caution">
    <text evidence="6">The sequence shown here is derived from an EMBL/GenBank/DDBJ whole genome shotgun (WGS) entry which is preliminary data.</text>
</comment>
<dbReference type="FunFam" id="3.40.50.1240:FF:000006">
    <property type="entry name" value="6-phosphofructo-2-kinase/fructose-2, 6-bisphosphatase"/>
    <property type="match status" value="1"/>
</dbReference>
<evidence type="ECO:0000259" key="5">
    <source>
        <dbReference type="Pfam" id="PF01591"/>
    </source>
</evidence>